<evidence type="ECO:0000259" key="5">
    <source>
        <dbReference type="PROSITE" id="PS50158"/>
    </source>
</evidence>
<dbReference type="Pfam" id="PF13976">
    <property type="entry name" value="gag_pre-integrs"/>
    <property type="match status" value="1"/>
</dbReference>
<dbReference type="InterPro" id="IPR036397">
    <property type="entry name" value="RNaseH_sf"/>
</dbReference>
<dbReference type="PROSITE" id="PS50994">
    <property type="entry name" value="INTEGRASE"/>
    <property type="match status" value="1"/>
</dbReference>
<dbReference type="GO" id="GO:0015074">
    <property type="term" value="P:DNA integration"/>
    <property type="evidence" value="ECO:0007669"/>
    <property type="project" value="InterPro"/>
</dbReference>
<keyword evidence="2" id="KW-0378">Hydrolase</keyword>
<dbReference type="SUPFAM" id="SSF57756">
    <property type="entry name" value="Retrovirus zinc finger-like domains"/>
    <property type="match status" value="1"/>
</dbReference>
<dbReference type="PANTHER" id="PTHR42648:SF18">
    <property type="entry name" value="RETROTRANSPOSON, UNCLASSIFIED-LIKE PROTEIN"/>
    <property type="match status" value="1"/>
</dbReference>
<gene>
    <name evidence="7" type="ORF">Tci_141362</name>
</gene>
<accession>A0A699GTM3</accession>
<organism evidence="7">
    <name type="scientific">Tanacetum cinerariifolium</name>
    <name type="common">Dalmatian daisy</name>
    <name type="synonym">Chrysanthemum cinerariifolium</name>
    <dbReference type="NCBI Taxonomy" id="118510"/>
    <lineage>
        <taxon>Eukaryota</taxon>
        <taxon>Viridiplantae</taxon>
        <taxon>Streptophyta</taxon>
        <taxon>Embryophyta</taxon>
        <taxon>Tracheophyta</taxon>
        <taxon>Spermatophyta</taxon>
        <taxon>Magnoliopsida</taxon>
        <taxon>eudicotyledons</taxon>
        <taxon>Gunneridae</taxon>
        <taxon>Pentapetalae</taxon>
        <taxon>asterids</taxon>
        <taxon>campanulids</taxon>
        <taxon>Asterales</taxon>
        <taxon>Asteraceae</taxon>
        <taxon>Asteroideae</taxon>
        <taxon>Anthemideae</taxon>
        <taxon>Anthemidinae</taxon>
        <taxon>Tanacetum</taxon>
    </lineage>
</organism>
<dbReference type="GO" id="GO:0003676">
    <property type="term" value="F:nucleic acid binding"/>
    <property type="evidence" value="ECO:0007669"/>
    <property type="project" value="InterPro"/>
</dbReference>
<feature type="compositionally biased region" description="Polar residues" evidence="4">
    <location>
        <begin position="451"/>
        <end position="475"/>
    </location>
</feature>
<dbReference type="InterPro" id="IPR001584">
    <property type="entry name" value="Integrase_cat-core"/>
</dbReference>
<evidence type="ECO:0000256" key="3">
    <source>
        <dbReference type="PROSITE-ProRule" id="PRU00047"/>
    </source>
</evidence>
<dbReference type="InterPro" id="IPR013103">
    <property type="entry name" value="RVT_2"/>
</dbReference>
<dbReference type="GO" id="GO:0008270">
    <property type="term" value="F:zinc ion binding"/>
    <property type="evidence" value="ECO:0007669"/>
    <property type="project" value="UniProtKB-KW"/>
</dbReference>
<reference evidence="7" key="1">
    <citation type="journal article" date="2019" name="Sci. Rep.">
        <title>Draft genome of Tanacetum cinerariifolium, the natural source of mosquito coil.</title>
        <authorList>
            <person name="Yamashiro T."/>
            <person name="Shiraishi A."/>
            <person name="Satake H."/>
            <person name="Nakayama K."/>
        </authorList>
    </citation>
    <scope>NUCLEOTIDE SEQUENCE</scope>
</reference>
<dbReference type="SUPFAM" id="SSF53098">
    <property type="entry name" value="Ribonuclease H-like"/>
    <property type="match status" value="1"/>
</dbReference>
<keyword evidence="3" id="KW-0862">Zinc</keyword>
<proteinExistence type="predicted"/>
<dbReference type="InterPro" id="IPR001878">
    <property type="entry name" value="Znf_CCHC"/>
</dbReference>
<protein>
    <recommendedName>
        <fullName evidence="8">Retrovirus-related Pol polyprotein from transposon TNT 1-94</fullName>
    </recommendedName>
</protein>
<feature type="domain" description="CCHC-type" evidence="5">
    <location>
        <begin position="728"/>
        <end position="742"/>
    </location>
</feature>
<evidence type="ECO:0000256" key="1">
    <source>
        <dbReference type="ARBA" id="ARBA00022723"/>
    </source>
</evidence>
<dbReference type="InterPro" id="IPR057670">
    <property type="entry name" value="SH3_retrovirus"/>
</dbReference>
<dbReference type="AlphaFoldDB" id="A0A699GTM3"/>
<sequence>MVANAAQMSNAATIAPGMYKLDPVLRLFVLYAMNFFDANHAMCLIDHVNSMNVRAESASKKNKKRKEWKPVGCPIFLWYLDSGCSKHMTIDRSQLTNFVHKFLGTVKFDLEVAFRKHTCFVPNLKGIDLLSRSQGTNLYSLSIGDMMVSSLICLLLKATKTKSWLWHRRLSHLNFGAINHLARHDLVRGLPKLTFEKDHLCSTCVMGKSKKQSHKPKSEVTNQEIPYLLHMDLCGPMRVERIIRKKYILVIMDDYSRFIWVKFLASKDKAPDFIIKFLKMIQVRLNATVKNIHTDNETEFVNQTLRVYYEQVGISHETSIERTPQQNGVVEWRNRTLVEAACTMLIFTPAPLFLWAEAIATACYTKNRSIIRRRHRKTYENLGKLQAKADIGIFIGYAPKKKAYRIYHRRTRKIIETIHVDFDELTAMASEQLASVASLVPVEEAPAPVESTGSPFSTTVDQDAPSLKSSSSDVISNDVHSDAPISEHLTRLEVVQIFLAFAAHMNMIVYQMDVKTTFLNGILCEEVYVSQPDGLVDPNNPNHMYRLKKALYGLKQAPRAWIKSLQGVAAVQFHSIKDAKSLWEAIKIRFGGNKESKKMHKTILKKQYENFVASRSEGLDKTYNRFQKLISQLELNETLSMDDLYNNLKVYEAEIKGQSSSSSNSHNVAFVSSKNTSSINETVTAAHEILLLLAMITIRVKKFMKRTWRNLNFNGKEPVGFDKKKVECYNCHRRGHFARECRAPRNQGNRSADNERRVIPVETPASALVEQDGLGGYDWSYQAEEGPIDFALMAYSSDSANSSNSEVKSKNMVPCSSTSLHWNYMPPRADLSFTGLDDYVFKFKISETRTSVNKNESIASKSSEDTIEEPKTVRSSAPIIEVDEMKVIITEESIRSDLCFDEAEGTACLLNEEFFEGLTRLGAKTTAWNEFSSTMASAIIYLADNQKFNFSKYIFDNMVKSLEERVKFYLFPRFLQVFLDKQVRGMVRYKEMYVIYSHTKKIFANMRRIGAGFSRVIRPLFDSMMVQAAADIGHVPTPSSDPLPSGEDSSILNELMVFFTSLQEQVLDLQEAKDTQAKQIVALKKKVSKLNIYRKSRSRGLRRLKKFGLVRRVKSPMEKDGLGAQEDASKPERIIKEIDQNAEIALDDET</sequence>
<dbReference type="InterPro" id="IPR025724">
    <property type="entry name" value="GAG-pre-integrase_dom"/>
</dbReference>
<keyword evidence="3" id="KW-0863">Zinc-finger</keyword>
<evidence type="ECO:0000256" key="4">
    <source>
        <dbReference type="SAM" id="MobiDB-lite"/>
    </source>
</evidence>
<dbReference type="Gene3D" id="4.10.60.10">
    <property type="entry name" value="Zinc finger, CCHC-type"/>
    <property type="match status" value="1"/>
</dbReference>
<dbReference type="PANTHER" id="PTHR42648">
    <property type="entry name" value="TRANSPOSASE, PUTATIVE-RELATED"/>
    <property type="match status" value="1"/>
</dbReference>
<name>A0A699GTM3_TANCI</name>
<dbReference type="EMBL" id="BKCJ010031280">
    <property type="protein sequence ID" value="GEV69385.1"/>
    <property type="molecule type" value="Genomic_DNA"/>
</dbReference>
<keyword evidence="1" id="KW-0479">Metal-binding</keyword>
<dbReference type="Pfam" id="PF25597">
    <property type="entry name" value="SH3_retrovirus"/>
    <property type="match status" value="1"/>
</dbReference>
<evidence type="ECO:0000259" key="6">
    <source>
        <dbReference type="PROSITE" id="PS50994"/>
    </source>
</evidence>
<feature type="domain" description="Integrase catalytic" evidence="6">
    <location>
        <begin position="222"/>
        <end position="390"/>
    </location>
</feature>
<dbReference type="Gene3D" id="3.30.420.10">
    <property type="entry name" value="Ribonuclease H-like superfamily/Ribonuclease H"/>
    <property type="match status" value="1"/>
</dbReference>
<evidence type="ECO:0000313" key="7">
    <source>
        <dbReference type="EMBL" id="GEV69385.1"/>
    </source>
</evidence>
<dbReference type="InterPro" id="IPR036875">
    <property type="entry name" value="Znf_CCHC_sf"/>
</dbReference>
<evidence type="ECO:0008006" key="8">
    <source>
        <dbReference type="Google" id="ProtNLM"/>
    </source>
</evidence>
<dbReference type="InterPro" id="IPR039537">
    <property type="entry name" value="Retrotran_Ty1/copia-like"/>
</dbReference>
<dbReference type="GO" id="GO:0016787">
    <property type="term" value="F:hydrolase activity"/>
    <property type="evidence" value="ECO:0007669"/>
    <property type="project" value="UniProtKB-KW"/>
</dbReference>
<dbReference type="SMART" id="SM00343">
    <property type="entry name" value="ZnF_C2HC"/>
    <property type="match status" value="1"/>
</dbReference>
<dbReference type="Pfam" id="PF07727">
    <property type="entry name" value="RVT_2"/>
    <property type="match status" value="1"/>
</dbReference>
<dbReference type="PROSITE" id="PS50158">
    <property type="entry name" value="ZF_CCHC"/>
    <property type="match status" value="1"/>
</dbReference>
<dbReference type="Pfam" id="PF00665">
    <property type="entry name" value="rve"/>
    <property type="match status" value="1"/>
</dbReference>
<comment type="caution">
    <text evidence="7">The sequence shown here is derived from an EMBL/GenBank/DDBJ whole genome shotgun (WGS) entry which is preliminary data.</text>
</comment>
<dbReference type="InterPro" id="IPR012337">
    <property type="entry name" value="RNaseH-like_sf"/>
</dbReference>
<feature type="region of interest" description="Disordered" evidence="4">
    <location>
        <begin position="447"/>
        <end position="475"/>
    </location>
</feature>
<evidence type="ECO:0000256" key="2">
    <source>
        <dbReference type="ARBA" id="ARBA00022801"/>
    </source>
</evidence>